<accession>A0A385MJ23</accession>
<dbReference type="InterPro" id="IPR002213">
    <property type="entry name" value="UDP_glucos_trans"/>
</dbReference>
<dbReference type="Gene3D" id="3.40.50.2000">
    <property type="entry name" value="Glycogen Phosphorylase B"/>
    <property type="match status" value="2"/>
</dbReference>
<dbReference type="AlphaFoldDB" id="A0A385MJ23"/>
<dbReference type="PANTHER" id="PTHR48047:SF237">
    <property type="entry name" value="UDP-GLYCOSYLTRANSFERASE 73C3-LIKE"/>
    <property type="match status" value="1"/>
</dbReference>
<evidence type="ECO:0000256" key="3">
    <source>
        <dbReference type="ARBA" id="ARBA00022676"/>
    </source>
</evidence>
<dbReference type="FunFam" id="3.40.50.2000:FF:000071">
    <property type="entry name" value="Glycosyltransferase"/>
    <property type="match status" value="1"/>
</dbReference>
<dbReference type="SMR" id="A0A385MJ23"/>
<dbReference type="GO" id="GO:0035251">
    <property type="term" value="F:UDP-glucosyltransferase activity"/>
    <property type="evidence" value="ECO:0007669"/>
    <property type="project" value="TreeGrafter"/>
</dbReference>
<dbReference type="PROSITE" id="PS00375">
    <property type="entry name" value="UDPGT"/>
    <property type="match status" value="1"/>
</dbReference>
<dbReference type="GO" id="GO:0016114">
    <property type="term" value="P:terpenoid biosynthetic process"/>
    <property type="evidence" value="ECO:0007669"/>
    <property type="project" value="UniProtKB-UniPathway"/>
</dbReference>
<name>A0A385MJ23_9APIA</name>
<dbReference type="Pfam" id="PF00201">
    <property type="entry name" value="UDPGT"/>
    <property type="match status" value="1"/>
</dbReference>
<gene>
    <name evidence="9" type="primary">OAGT3</name>
</gene>
<evidence type="ECO:0000256" key="5">
    <source>
        <dbReference type="ARBA" id="ARBA00023229"/>
    </source>
</evidence>
<evidence type="ECO:0000256" key="7">
    <source>
        <dbReference type="RuleBase" id="RU362057"/>
    </source>
</evidence>
<evidence type="ECO:0000256" key="1">
    <source>
        <dbReference type="ARBA" id="ARBA00004721"/>
    </source>
</evidence>
<dbReference type="EC" id="2.4.1.-" evidence="7"/>
<evidence type="ECO:0000313" key="9">
    <source>
        <dbReference type="EMBL" id="AYA60332.1"/>
    </source>
</evidence>
<evidence type="ECO:0000256" key="6">
    <source>
        <dbReference type="RuleBase" id="RU003718"/>
    </source>
</evidence>
<feature type="domain" description="Glycosyltransferase N-terminal" evidence="8">
    <location>
        <begin position="13"/>
        <end position="253"/>
    </location>
</feature>
<sequence length="497" mass="55352">MASSSSSQLQQLHFVLIPLMSPGHLMPIVDMARLFAQHGVIVTIVSTPLNTKRFKTIVDRAIDSGLQIRIIDLYFPAAEACLPRGCENMDSISRNLIKNFFMASSMLQQPFDQLFDQLSPRPSCIISGKNQAWTVETARKFNIPRLFFDGMGCFSFSCTHNLKMSEEFQRVTSKFETFLVPGLPHEIELTKAQLPESLNPGGSGDLIDVRNKMTAAESIADGIIVNSFEELEPEYVEMYTKVKGGNIWCIGPVSASNKLILDKAERGSFAPTENEIQCLEWLDLQEPNSVVYACLGSISGLTASQLVELGLGLEASKRPFIWVIRGGERSKELERWIKQERFEERTKGRGLLVRGWAPQLLILSHSSTGGFLTHCGWNSTLEGVSAGKPIIACPLFAEQFYNEKLVVKVLGTGASVGVEAAVTWGMEDQFGLVMKRENVEKAIQEVMDKGVEAEERRKRAREFGDMAKRAIEEGGSSYLNIRSLIQHVKEKNELKHA</sequence>
<dbReference type="FunFam" id="3.40.50.2000:FF:000047">
    <property type="entry name" value="Glycosyltransferase"/>
    <property type="match status" value="1"/>
</dbReference>
<dbReference type="PANTHER" id="PTHR48047">
    <property type="entry name" value="GLYCOSYLTRANSFERASE"/>
    <property type="match status" value="1"/>
</dbReference>
<comment type="pathway">
    <text evidence="1">Secondary metabolite biosynthesis; terpenoid biosynthesis.</text>
</comment>
<protein>
    <recommendedName>
        <fullName evidence="7">Glycosyltransferase</fullName>
        <ecNumber evidence="7">2.4.1.-</ecNumber>
    </recommendedName>
</protein>
<organism evidence="9">
    <name type="scientific">Panax zingiberensis</name>
    <dbReference type="NCBI Taxonomy" id="44684"/>
    <lineage>
        <taxon>Eukaryota</taxon>
        <taxon>Viridiplantae</taxon>
        <taxon>Streptophyta</taxon>
        <taxon>Embryophyta</taxon>
        <taxon>Tracheophyta</taxon>
        <taxon>Spermatophyta</taxon>
        <taxon>Magnoliopsida</taxon>
        <taxon>eudicotyledons</taxon>
        <taxon>Gunneridae</taxon>
        <taxon>Pentapetalae</taxon>
        <taxon>asterids</taxon>
        <taxon>campanulids</taxon>
        <taxon>Apiales</taxon>
        <taxon>Araliaceae</taxon>
        <taxon>Panax</taxon>
    </lineage>
</organism>
<proteinExistence type="evidence at transcript level"/>
<keyword evidence="5" id="KW-0414">Isoprene biosynthesis</keyword>
<dbReference type="UniPathway" id="UPA00213"/>
<keyword evidence="4 6" id="KW-0808">Transferase</keyword>
<evidence type="ECO:0000259" key="8">
    <source>
        <dbReference type="Pfam" id="PF26168"/>
    </source>
</evidence>
<dbReference type="CDD" id="cd03784">
    <property type="entry name" value="GT1_Gtf-like"/>
    <property type="match status" value="1"/>
</dbReference>
<keyword evidence="3 6" id="KW-0328">Glycosyltransferase</keyword>
<dbReference type="SUPFAM" id="SSF53756">
    <property type="entry name" value="UDP-Glycosyltransferase/glycogen phosphorylase"/>
    <property type="match status" value="1"/>
</dbReference>
<comment type="similarity">
    <text evidence="2 6">Belongs to the UDP-glycosyltransferase family.</text>
</comment>
<dbReference type="Pfam" id="PF26168">
    <property type="entry name" value="Glyco_transf_N"/>
    <property type="match status" value="1"/>
</dbReference>
<dbReference type="EMBL" id="MH819286">
    <property type="protein sequence ID" value="AYA60332.1"/>
    <property type="molecule type" value="mRNA"/>
</dbReference>
<evidence type="ECO:0000256" key="2">
    <source>
        <dbReference type="ARBA" id="ARBA00009995"/>
    </source>
</evidence>
<reference evidence="9" key="2">
    <citation type="submission" date="2018-08" db="EMBL/GenBank/DDBJ databases">
        <authorList>
            <person name="Ferrada E.E."/>
            <person name="Latorre B.A."/>
        </authorList>
    </citation>
    <scope>NUCLEOTIDE SEQUENCE</scope>
</reference>
<dbReference type="InterPro" id="IPR058980">
    <property type="entry name" value="Glyco_transf_N"/>
</dbReference>
<reference evidence="9" key="1">
    <citation type="journal article" date="2018" name="Planta">
        <title>Transcriptome analysis of Panax zingiberensis identifies genes encoding oleanolic acid glucuronosyltransferase involved in the biosynthesis of oleanane-type ginsenosides.</title>
        <authorList>
            <person name="Tang Q.Y."/>
            <person name="Chen G."/>
            <person name="Song W.L."/>
            <person name="Fan W."/>
            <person name="Wei K.H."/>
            <person name="He S.M."/>
            <person name="Zhang G.H."/>
            <person name="Tang J.R."/>
            <person name="Li Y."/>
            <person name="Lin Y."/>
            <person name="Yang S.C."/>
        </authorList>
    </citation>
    <scope>NUCLEOTIDE SEQUENCE</scope>
</reference>
<evidence type="ECO:0000256" key="4">
    <source>
        <dbReference type="ARBA" id="ARBA00022679"/>
    </source>
</evidence>
<dbReference type="InterPro" id="IPR035595">
    <property type="entry name" value="UDP_glycos_trans_CS"/>
</dbReference>